<dbReference type="InParanoid" id="A0A024G597"/>
<keyword evidence="3" id="KW-1185">Reference proteome</keyword>
<dbReference type="EMBL" id="CAIX01000025">
    <property type="protein sequence ID" value="CCI41842.1"/>
    <property type="molecule type" value="Genomic_DNA"/>
</dbReference>
<keyword evidence="1" id="KW-0732">Signal</keyword>
<accession>A0A024G597</accession>
<evidence type="ECO:0008006" key="4">
    <source>
        <dbReference type="Google" id="ProtNLM"/>
    </source>
</evidence>
<proteinExistence type="predicted"/>
<sequence>MYSFLFLLLMDLTDFMSCRDSSKWRVLTTTCYERMSVCMIRSRCEPHLCDVRLHFDITRPDAFVSSALDFAQNDTLLHTSYYRKTGGELLSHELAWTNVKPRSRSASSCATIAYEIDAPF</sequence>
<reference evidence="2 3" key="1">
    <citation type="submission" date="2012-05" db="EMBL/GenBank/DDBJ databases">
        <title>Recombination and specialization in a pathogen metapopulation.</title>
        <authorList>
            <person name="Gardiner A."/>
            <person name="Kemen E."/>
            <person name="Schultz-Larsen T."/>
            <person name="MacLean D."/>
            <person name="Van Oosterhout C."/>
            <person name="Jones J.D.G."/>
        </authorList>
    </citation>
    <scope>NUCLEOTIDE SEQUENCE [LARGE SCALE GENOMIC DNA]</scope>
    <source>
        <strain evidence="2 3">Ac Nc2</strain>
    </source>
</reference>
<gene>
    <name evidence="2" type="ORF">BN9_026260</name>
</gene>
<name>A0A024G597_9STRA</name>
<evidence type="ECO:0000313" key="3">
    <source>
        <dbReference type="Proteomes" id="UP000053237"/>
    </source>
</evidence>
<organism evidence="2 3">
    <name type="scientific">Albugo candida</name>
    <dbReference type="NCBI Taxonomy" id="65357"/>
    <lineage>
        <taxon>Eukaryota</taxon>
        <taxon>Sar</taxon>
        <taxon>Stramenopiles</taxon>
        <taxon>Oomycota</taxon>
        <taxon>Peronosporomycetes</taxon>
        <taxon>Albuginales</taxon>
        <taxon>Albuginaceae</taxon>
        <taxon>Albugo</taxon>
    </lineage>
</organism>
<comment type="caution">
    <text evidence="2">The sequence shown here is derived from an EMBL/GenBank/DDBJ whole genome shotgun (WGS) entry which is preliminary data.</text>
</comment>
<dbReference type="Proteomes" id="UP000053237">
    <property type="component" value="Unassembled WGS sequence"/>
</dbReference>
<evidence type="ECO:0000256" key="1">
    <source>
        <dbReference type="SAM" id="SignalP"/>
    </source>
</evidence>
<protein>
    <recommendedName>
        <fullName evidence="4">Secreted protein</fullName>
    </recommendedName>
</protein>
<dbReference type="AlphaFoldDB" id="A0A024G597"/>
<feature type="signal peptide" evidence="1">
    <location>
        <begin position="1"/>
        <end position="18"/>
    </location>
</feature>
<evidence type="ECO:0000313" key="2">
    <source>
        <dbReference type="EMBL" id="CCI41842.1"/>
    </source>
</evidence>
<feature type="chain" id="PRO_5001532198" description="Secreted protein" evidence="1">
    <location>
        <begin position="19"/>
        <end position="120"/>
    </location>
</feature>